<sequence>MIFGENKNKVANIVKAQEKEFFELYAPIMKDLAQYVAIDFNAKER</sequence>
<gene>
    <name evidence="1" type="ORF">EVAR_73225_1</name>
</gene>
<dbReference type="Proteomes" id="UP000299102">
    <property type="component" value="Unassembled WGS sequence"/>
</dbReference>
<dbReference type="OrthoDB" id="341477at2759"/>
<evidence type="ECO:0000313" key="2">
    <source>
        <dbReference type="Proteomes" id="UP000299102"/>
    </source>
</evidence>
<proteinExistence type="predicted"/>
<dbReference type="GO" id="GO:0004605">
    <property type="term" value="F:phosphatidate cytidylyltransferase activity"/>
    <property type="evidence" value="ECO:0007669"/>
    <property type="project" value="InterPro"/>
</dbReference>
<accession>A0A4C1T8M9</accession>
<keyword evidence="1" id="KW-0808">Transferase</keyword>
<dbReference type="AlphaFoldDB" id="A0A4C1T8M9"/>
<dbReference type="UniPathway" id="UPA00557">
    <property type="reaction ID" value="UER00614"/>
</dbReference>
<protein>
    <submittedName>
        <fullName evidence="1">Phosphatidate cytidylyltransferase, mitochondrial</fullName>
    </submittedName>
</protein>
<comment type="caution">
    <text evidence="1">The sequence shown here is derived from an EMBL/GenBank/DDBJ whole genome shotgun (WGS) entry which is preliminary data.</text>
</comment>
<organism evidence="1 2">
    <name type="scientific">Eumeta variegata</name>
    <name type="common">Bagworm moth</name>
    <name type="synonym">Eumeta japonica</name>
    <dbReference type="NCBI Taxonomy" id="151549"/>
    <lineage>
        <taxon>Eukaryota</taxon>
        <taxon>Metazoa</taxon>
        <taxon>Ecdysozoa</taxon>
        <taxon>Arthropoda</taxon>
        <taxon>Hexapoda</taxon>
        <taxon>Insecta</taxon>
        <taxon>Pterygota</taxon>
        <taxon>Neoptera</taxon>
        <taxon>Endopterygota</taxon>
        <taxon>Lepidoptera</taxon>
        <taxon>Glossata</taxon>
        <taxon>Ditrysia</taxon>
        <taxon>Tineoidea</taxon>
        <taxon>Psychidae</taxon>
        <taxon>Oiketicinae</taxon>
        <taxon>Eumeta</taxon>
    </lineage>
</organism>
<dbReference type="STRING" id="151549.A0A4C1T8M9"/>
<keyword evidence="1" id="KW-0548">Nucleotidyltransferase</keyword>
<evidence type="ECO:0000313" key="1">
    <source>
        <dbReference type="EMBL" id="GBP10772.1"/>
    </source>
</evidence>
<dbReference type="Pfam" id="PF09139">
    <property type="entry name" value="Tam41_Mmp37"/>
    <property type="match status" value="1"/>
</dbReference>
<dbReference type="EMBL" id="BGZK01012467">
    <property type="protein sequence ID" value="GBP10772.1"/>
    <property type="molecule type" value="Genomic_DNA"/>
</dbReference>
<name>A0A4C1T8M9_EUMVA</name>
<dbReference type="GO" id="GO:0032049">
    <property type="term" value="P:cardiolipin biosynthetic process"/>
    <property type="evidence" value="ECO:0007669"/>
    <property type="project" value="InterPro"/>
</dbReference>
<dbReference type="GO" id="GO:0016024">
    <property type="term" value="P:CDP-diacylglycerol biosynthetic process"/>
    <property type="evidence" value="ECO:0007669"/>
    <property type="project" value="UniProtKB-UniPathway"/>
</dbReference>
<reference evidence="1 2" key="1">
    <citation type="journal article" date="2019" name="Commun. Biol.">
        <title>The bagworm genome reveals a unique fibroin gene that provides high tensile strength.</title>
        <authorList>
            <person name="Kono N."/>
            <person name="Nakamura H."/>
            <person name="Ohtoshi R."/>
            <person name="Tomita M."/>
            <person name="Numata K."/>
            <person name="Arakawa K."/>
        </authorList>
    </citation>
    <scope>NUCLEOTIDE SEQUENCE [LARGE SCALE GENOMIC DNA]</scope>
</reference>
<feature type="non-terminal residue" evidence="1">
    <location>
        <position position="45"/>
    </location>
</feature>
<dbReference type="InterPro" id="IPR015222">
    <property type="entry name" value="Tam41"/>
</dbReference>
<keyword evidence="2" id="KW-1185">Reference proteome</keyword>